<keyword evidence="3 8" id="KW-0812">Transmembrane</keyword>
<dbReference type="AlphaFoldDB" id="A0A3B0VZE9"/>
<evidence type="ECO:0000256" key="6">
    <source>
        <dbReference type="ARBA" id="ARBA00035120"/>
    </source>
</evidence>
<feature type="transmembrane region" description="Helical" evidence="8">
    <location>
        <begin position="38"/>
        <end position="61"/>
    </location>
</feature>
<evidence type="ECO:0000256" key="7">
    <source>
        <dbReference type="ARBA" id="ARBA00035585"/>
    </source>
</evidence>
<accession>A0A3B0VZE9</accession>
<evidence type="ECO:0000256" key="2">
    <source>
        <dbReference type="ARBA" id="ARBA00022475"/>
    </source>
</evidence>
<comment type="subcellular location">
    <subcellularLocation>
        <location evidence="1">Cell membrane</location>
        <topology evidence="1">Multi-pass membrane protein</topology>
    </subcellularLocation>
</comment>
<sequence length="132" mass="14501">MSTMTMLGWFAIAAGGALGAVARFAMSHQVYQWFGREFAWGTLSVNVLGSFVMGLVVVLLVDKLDASPEWRAFIMVGFLGAFTTFSTFSFETMQYIQIGEFNKALLNMAVSLITCLLAVWGGLLLGRYFLTS</sequence>
<keyword evidence="4 8" id="KW-1133">Transmembrane helix</keyword>
<dbReference type="HAMAP" id="MF_00454">
    <property type="entry name" value="FluC"/>
    <property type="match status" value="1"/>
</dbReference>
<evidence type="ECO:0000256" key="4">
    <source>
        <dbReference type="ARBA" id="ARBA00022989"/>
    </source>
</evidence>
<evidence type="ECO:0000256" key="5">
    <source>
        <dbReference type="ARBA" id="ARBA00023136"/>
    </source>
</evidence>
<dbReference type="GO" id="GO:1903425">
    <property type="term" value="F:fluoride transmembrane transporter activity"/>
    <property type="evidence" value="ECO:0007669"/>
    <property type="project" value="TreeGrafter"/>
</dbReference>
<gene>
    <name evidence="9" type="ORF">MNBD_GAMMA03-1808</name>
</gene>
<keyword evidence="2" id="KW-1003">Cell membrane</keyword>
<dbReference type="GO" id="GO:0005886">
    <property type="term" value="C:plasma membrane"/>
    <property type="evidence" value="ECO:0007669"/>
    <property type="project" value="UniProtKB-SubCell"/>
</dbReference>
<dbReference type="Pfam" id="PF02537">
    <property type="entry name" value="CRCB"/>
    <property type="match status" value="1"/>
</dbReference>
<reference evidence="9" key="1">
    <citation type="submission" date="2018-06" db="EMBL/GenBank/DDBJ databases">
        <authorList>
            <person name="Zhirakovskaya E."/>
        </authorList>
    </citation>
    <scope>NUCLEOTIDE SEQUENCE</scope>
</reference>
<comment type="similarity">
    <text evidence="6">Belongs to the fluoride channel Fluc/FEX (TC 1.A.43) family.</text>
</comment>
<feature type="transmembrane region" description="Helical" evidence="8">
    <location>
        <begin position="73"/>
        <end position="96"/>
    </location>
</feature>
<evidence type="ECO:0000256" key="8">
    <source>
        <dbReference type="SAM" id="Phobius"/>
    </source>
</evidence>
<dbReference type="PANTHER" id="PTHR28259:SF1">
    <property type="entry name" value="FLUORIDE EXPORT PROTEIN 1-RELATED"/>
    <property type="match status" value="1"/>
</dbReference>
<evidence type="ECO:0000313" key="9">
    <source>
        <dbReference type="EMBL" id="VAW49048.1"/>
    </source>
</evidence>
<evidence type="ECO:0000256" key="3">
    <source>
        <dbReference type="ARBA" id="ARBA00022692"/>
    </source>
</evidence>
<dbReference type="NCBIfam" id="TIGR00494">
    <property type="entry name" value="crcB"/>
    <property type="match status" value="1"/>
</dbReference>
<evidence type="ECO:0000256" key="1">
    <source>
        <dbReference type="ARBA" id="ARBA00004651"/>
    </source>
</evidence>
<keyword evidence="5 8" id="KW-0472">Membrane</keyword>
<dbReference type="EMBL" id="UOFC01000251">
    <property type="protein sequence ID" value="VAW49048.1"/>
    <property type="molecule type" value="Genomic_DNA"/>
</dbReference>
<comment type="catalytic activity">
    <reaction evidence="7">
        <text>fluoride(in) = fluoride(out)</text>
        <dbReference type="Rhea" id="RHEA:76159"/>
        <dbReference type="ChEBI" id="CHEBI:17051"/>
    </reaction>
    <physiologicalReaction direction="left-to-right" evidence="7">
        <dbReference type="Rhea" id="RHEA:76160"/>
    </physiologicalReaction>
</comment>
<dbReference type="PANTHER" id="PTHR28259">
    <property type="entry name" value="FLUORIDE EXPORT PROTEIN 1-RELATED"/>
    <property type="match status" value="1"/>
</dbReference>
<feature type="transmembrane region" description="Helical" evidence="8">
    <location>
        <begin position="108"/>
        <end position="130"/>
    </location>
</feature>
<dbReference type="InterPro" id="IPR003691">
    <property type="entry name" value="FluC"/>
</dbReference>
<protein>
    <submittedName>
        <fullName evidence="9">Fluoride ion transporter CrcB</fullName>
    </submittedName>
</protein>
<name>A0A3B0VZE9_9ZZZZ</name>
<organism evidence="9">
    <name type="scientific">hydrothermal vent metagenome</name>
    <dbReference type="NCBI Taxonomy" id="652676"/>
    <lineage>
        <taxon>unclassified sequences</taxon>
        <taxon>metagenomes</taxon>
        <taxon>ecological metagenomes</taxon>
    </lineage>
</organism>
<proteinExistence type="inferred from homology"/>